<sequence length="240" mass="26523">MSEIVVITAHVGDFVWRAGGAIALHRRAGHGVTVVCLSCGENGESNLAWQDEMADTASVVATRQAEAEAAAKALGVEDLRILDLGDYLLPKDPEIPYRLAEILREERPSLILTHPERDPSNLDHVRTHEMVLEARMIAQAPGRGRNHVIPAQVMCFEPHQPELCGFSPDVIIDITEVWPAKEAAMRCMPTQRNLWDYYDRVARQRGAQAGRRSARPTLQGEAYQAIFPIILPTLPLGVPA</sequence>
<dbReference type="PANTHER" id="PTHR12993">
    <property type="entry name" value="N-ACETYLGLUCOSAMINYL-PHOSPHATIDYLINOSITOL DE-N-ACETYLASE-RELATED"/>
    <property type="match status" value="1"/>
</dbReference>
<dbReference type="EMBL" id="JAGIZB010000012">
    <property type="protein sequence ID" value="MBP0445803.1"/>
    <property type="molecule type" value="Genomic_DNA"/>
</dbReference>
<comment type="caution">
    <text evidence="1">The sequence shown here is derived from an EMBL/GenBank/DDBJ whole genome shotgun (WGS) entry which is preliminary data.</text>
</comment>
<accession>A0ABS4AFM7</accession>
<dbReference type="Proteomes" id="UP000681594">
    <property type="component" value="Unassembled WGS sequence"/>
</dbReference>
<evidence type="ECO:0000313" key="2">
    <source>
        <dbReference type="Proteomes" id="UP000681594"/>
    </source>
</evidence>
<gene>
    <name evidence="1" type="ORF">J8J14_13565</name>
</gene>
<dbReference type="RefSeq" id="WP_209380071.1">
    <property type="nucleotide sequence ID" value="NZ_JAGIZB010000012.1"/>
</dbReference>
<dbReference type="InterPro" id="IPR024078">
    <property type="entry name" value="LmbE-like_dom_sf"/>
</dbReference>
<name>A0ABS4AFM7_9PROT</name>
<keyword evidence="2" id="KW-1185">Reference proteome</keyword>
<dbReference type="InterPro" id="IPR003737">
    <property type="entry name" value="GlcNAc_PI_deacetylase-related"/>
</dbReference>
<dbReference type="SUPFAM" id="SSF102588">
    <property type="entry name" value="LmbE-like"/>
    <property type="match status" value="1"/>
</dbReference>
<protein>
    <submittedName>
        <fullName evidence="1">PIG-L family deacetylase</fullName>
    </submittedName>
</protein>
<dbReference type="Pfam" id="PF02585">
    <property type="entry name" value="PIG-L"/>
    <property type="match status" value="1"/>
</dbReference>
<proteinExistence type="predicted"/>
<reference evidence="1 2" key="1">
    <citation type="submission" date="2021-03" db="EMBL/GenBank/DDBJ databases">
        <authorList>
            <person name="So Y."/>
        </authorList>
    </citation>
    <scope>NUCLEOTIDE SEQUENCE [LARGE SCALE GENOMIC DNA]</scope>
    <source>
        <strain evidence="1 2">SSH11</strain>
    </source>
</reference>
<evidence type="ECO:0000313" key="1">
    <source>
        <dbReference type="EMBL" id="MBP0445803.1"/>
    </source>
</evidence>
<organism evidence="1 2">
    <name type="scientific">Pararoseomonas baculiformis</name>
    <dbReference type="NCBI Taxonomy" id="2820812"/>
    <lineage>
        <taxon>Bacteria</taxon>
        <taxon>Pseudomonadati</taxon>
        <taxon>Pseudomonadota</taxon>
        <taxon>Alphaproteobacteria</taxon>
        <taxon>Acetobacterales</taxon>
        <taxon>Acetobacteraceae</taxon>
        <taxon>Pararoseomonas</taxon>
    </lineage>
</organism>
<dbReference type="PANTHER" id="PTHR12993:SF29">
    <property type="entry name" value="BLR3841 PROTEIN"/>
    <property type="match status" value="1"/>
</dbReference>
<dbReference type="Gene3D" id="3.40.50.10320">
    <property type="entry name" value="LmbE-like"/>
    <property type="match status" value="1"/>
</dbReference>